<keyword evidence="2" id="KW-0808">Transferase</keyword>
<dbReference type="InterPro" id="IPR011009">
    <property type="entry name" value="Kinase-like_dom_sf"/>
</dbReference>
<dbReference type="PANTHER" id="PTHR44329:SF261">
    <property type="entry name" value="ZINC FINGER CONTAINING PROTEIN KINASE-RELATED"/>
    <property type="match status" value="1"/>
</dbReference>
<evidence type="ECO:0000313" key="2">
    <source>
        <dbReference type="EMBL" id="KAG1793570.1"/>
    </source>
</evidence>
<dbReference type="OrthoDB" id="346907at2759"/>
<dbReference type="EMBL" id="JABBWG010000440">
    <property type="protein sequence ID" value="KAG1793570.1"/>
    <property type="molecule type" value="Genomic_DNA"/>
</dbReference>
<dbReference type="Proteomes" id="UP000807769">
    <property type="component" value="Unassembled WGS sequence"/>
</dbReference>
<dbReference type="InterPro" id="IPR001245">
    <property type="entry name" value="Ser-Thr/Tyr_kinase_cat_dom"/>
</dbReference>
<name>A0A9P7AP51_9AGAM</name>
<dbReference type="GO" id="GO:0005524">
    <property type="term" value="F:ATP binding"/>
    <property type="evidence" value="ECO:0007669"/>
    <property type="project" value="InterPro"/>
</dbReference>
<dbReference type="RefSeq" id="XP_041185006.1">
    <property type="nucleotide sequence ID" value="XM_041341457.1"/>
</dbReference>
<keyword evidence="3" id="KW-1185">Reference proteome</keyword>
<sequence length="104" mass="11328">MPSGMLYVYLEKQTTTLSVSAKFRLVEGVADGLYYFHSNKVIHGDLQPANVLIDNSSNPCITGFGLATVMGDPELQWNSTTAACDFNSQWRAPEVIGVESDEPA</sequence>
<dbReference type="GeneID" id="64635473"/>
<dbReference type="AlphaFoldDB" id="A0A9P7AP51"/>
<dbReference type="InterPro" id="IPR051681">
    <property type="entry name" value="Ser/Thr_Kinases-Pseudokinases"/>
</dbReference>
<dbReference type="Gene3D" id="1.10.510.10">
    <property type="entry name" value="Transferase(Phosphotransferase) domain 1"/>
    <property type="match status" value="1"/>
</dbReference>
<dbReference type="InterPro" id="IPR000719">
    <property type="entry name" value="Prot_kinase_dom"/>
</dbReference>
<feature type="domain" description="Protein kinase" evidence="1">
    <location>
        <begin position="1"/>
        <end position="104"/>
    </location>
</feature>
<proteinExistence type="predicted"/>
<keyword evidence="2" id="KW-0418">Kinase</keyword>
<dbReference type="PROSITE" id="PS50011">
    <property type="entry name" value="PROTEIN_KINASE_DOM"/>
    <property type="match status" value="1"/>
</dbReference>
<evidence type="ECO:0000259" key="1">
    <source>
        <dbReference type="PROSITE" id="PS50011"/>
    </source>
</evidence>
<evidence type="ECO:0000313" key="3">
    <source>
        <dbReference type="Proteomes" id="UP000807769"/>
    </source>
</evidence>
<comment type="caution">
    <text evidence="2">The sequence shown here is derived from an EMBL/GenBank/DDBJ whole genome shotgun (WGS) entry which is preliminary data.</text>
</comment>
<dbReference type="SUPFAM" id="SSF56112">
    <property type="entry name" value="Protein kinase-like (PK-like)"/>
    <property type="match status" value="1"/>
</dbReference>
<dbReference type="GO" id="GO:0004674">
    <property type="term" value="F:protein serine/threonine kinase activity"/>
    <property type="evidence" value="ECO:0007669"/>
    <property type="project" value="TreeGrafter"/>
</dbReference>
<accession>A0A9P7AP51</accession>
<reference evidence="2" key="1">
    <citation type="journal article" date="2020" name="New Phytol.">
        <title>Comparative genomics reveals dynamic genome evolution in host specialist ectomycorrhizal fungi.</title>
        <authorList>
            <person name="Lofgren L.A."/>
            <person name="Nguyen N.H."/>
            <person name="Vilgalys R."/>
            <person name="Ruytinx J."/>
            <person name="Liao H.L."/>
            <person name="Branco S."/>
            <person name="Kuo A."/>
            <person name="LaButti K."/>
            <person name="Lipzen A."/>
            <person name="Andreopoulos W."/>
            <person name="Pangilinan J."/>
            <person name="Riley R."/>
            <person name="Hundley H."/>
            <person name="Na H."/>
            <person name="Barry K."/>
            <person name="Grigoriev I.V."/>
            <person name="Stajich J.E."/>
            <person name="Kennedy P.G."/>
        </authorList>
    </citation>
    <scope>NUCLEOTIDE SEQUENCE</scope>
    <source>
        <strain evidence="2">MN1</strain>
    </source>
</reference>
<gene>
    <name evidence="2" type="ORF">BJ212DRAFT_1490390</name>
</gene>
<organism evidence="2 3">
    <name type="scientific">Suillus subaureus</name>
    <dbReference type="NCBI Taxonomy" id="48587"/>
    <lineage>
        <taxon>Eukaryota</taxon>
        <taxon>Fungi</taxon>
        <taxon>Dikarya</taxon>
        <taxon>Basidiomycota</taxon>
        <taxon>Agaricomycotina</taxon>
        <taxon>Agaricomycetes</taxon>
        <taxon>Agaricomycetidae</taxon>
        <taxon>Boletales</taxon>
        <taxon>Suillineae</taxon>
        <taxon>Suillaceae</taxon>
        <taxon>Suillus</taxon>
    </lineage>
</organism>
<dbReference type="Pfam" id="PF07714">
    <property type="entry name" value="PK_Tyr_Ser-Thr"/>
    <property type="match status" value="1"/>
</dbReference>
<dbReference type="PANTHER" id="PTHR44329">
    <property type="entry name" value="SERINE/THREONINE-PROTEIN KINASE TNNI3K-RELATED"/>
    <property type="match status" value="1"/>
</dbReference>
<protein>
    <submittedName>
        <fullName evidence="2">Kinase-like domain-containing protein</fullName>
    </submittedName>
</protein>